<evidence type="ECO:0000313" key="4">
    <source>
        <dbReference type="Proteomes" id="UP000182658"/>
    </source>
</evidence>
<gene>
    <name evidence="3" type="ORF">CONLIGDRAFT_105519</name>
</gene>
<evidence type="ECO:0000256" key="1">
    <source>
        <dbReference type="SAM" id="MobiDB-lite"/>
    </source>
</evidence>
<dbReference type="InterPro" id="IPR000219">
    <property type="entry name" value="DH_dom"/>
</dbReference>
<protein>
    <recommendedName>
        <fullName evidence="2">DH domain-containing protein</fullName>
    </recommendedName>
</protein>
<dbReference type="Proteomes" id="UP000182658">
    <property type="component" value="Unassembled WGS sequence"/>
</dbReference>
<dbReference type="Gene3D" id="1.20.900.10">
    <property type="entry name" value="Dbl homology (DH) domain"/>
    <property type="match status" value="1"/>
</dbReference>
<keyword evidence="4" id="KW-1185">Reference proteome</keyword>
<dbReference type="GO" id="GO:0005085">
    <property type="term" value="F:guanyl-nucleotide exchange factor activity"/>
    <property type="evidence" value="ECO:0007669"/>
    <property type="project" value="InterPro"/>
</dbReference>
<dbReference type="PROSITE" id="PS50010">
    <property type="entry name" value="DH_2"/>
    <property type="match status" value="1"/>
</dbReference>
<dbReference type="STRING" id="1408157.A0A1J7JB05"/>
<feature type="compositionally biased region" description="Low complexity" evidence="1">
    <location>
        <begin position="286"/>
        <end position="297"/>
    </location>
</feature>
<name>A0A1J7JB05_9PEZI</name>
<dbReference type="AlphaFoldDB" id="A0A1J7JB05"/>
<feature type="region of interest" description="Disordered" evidence="1">
    <location>
        <begin position="286"/>
        <end position="306"/>
    </location>
</feature>
<feature type="region of interest" description="Disordered" evidence="1">
    <location>
        <begin position="239"/>
        <end position="259"/>
    </location>
</feature>
<dbReference type="InterPro" id="IPR052233">
    <property type="entry name" value="Rho-type_GEFs"/>
</dbReference>
<evidence type="ECO:0000313" key="3">
    <source>
        <dbReference type="EMBL" id="OIW24754.1"/>
    </source>
</evidence>
<dbReference type="SUPFAM" id="SSF48065">
    <property type="entry name" value="DBL homology domain (DH-domain)"/>
    <property type="match status" value="1"/>
</dbReference>
<dbReference type="InParanoid" id="A0A1J7JB05"/>
<accession>A0A1J7JB05</accession>
<reference evidence="3 4" key="1">
    <citation type="submission" date="2016-10" db="EMBL/GenBank/DDBJ databases">
        <title>Draft genome sequence of Coniochaeta ligniaria NRRL30616, a lignocellulolytic fungus for bioabatement of inhibitors in plant biomass hydrolysates.</title>
        <authorList>
            <consortium name="DOE Joint Genome Institute"/>
            <person name="Jimenez D.J."/>
            <person name="Hector R.E."/>
            <person name="Riley R."/>
            <person name="Sun H."/>
            <person name="Grigoriev I.V."/>
            <person name="Van Elsas J.D."/>
            <person name="Nichols N.N."/>
        </authorList>
    </citation>
    <scope>NUCLEOTIDE SEQUENCE [LARGE SCALE GENOMIC DNA]</scope>
    <source>
        <strain evidence="3 4">NRRL 30616</strain>
    </source>
</reference>
<dbReference type="PANTHER" id="PTHR46572">
    <property type="entry name" value="RHO1 GDP-GTP EXCHANGE PROTEIN 1-RELATED"/>
    <property type="match status" value="1"/>
</dbReference>
<dbReference type="SMART" id="SM00325">
    <property type="entry name" value="RhoGEF"/>
    <property type="match status" value="1"/>
</dbReference>
<proteinExistence type="predicted"/>
<evidence type="ECO:0000259" key="2">
    <source>
        <dbReference type="PROSITE" id="PS50010"/>
    </source>
</evidence>
<organism evidence="3 4">
    <name type="scientific">Coniochaeta ligniaria NRRL 30616</name>
    <dbReference type="NCBI Taxonomy" id="1408157"/>
    <lineage>
        <taxon>Eukaryota</taxon>
        <taxon>Fungi</taxon>
        <taxon>Dikarya</taxon>
        <taxon>Ascomycota</taxon>
        <taxon>Pezizomycotina</taxon>
        <taxon>Sordariomycetes</taxon>
        <taxon>Sordariomycetidae</taxon>
        <taxon>Coniochaetales</taxon>
        <taxon>Coniochaetaceae</taxon>
        <taxon>Coniochaeta</taxon>
    </lineage>
</organism>
<sequence>MDPLTISGTVLGIAVKCVTVARDLSTLRDKYMHASLTISAICSESAVVNAALCKLQSLFSQPQDEGFVQFQSRPELASACDTALTGCTLLYSCLDDEVQSLRIQAQANATVELTWSQKSKVVWKDSTMKELLQQIRGQTSALSLLLQCFHFEHALETRHLLVNQGEAIIQIKTNMSVLRSAYQSKHNMPESVLGDKRSIQTVFADNASVMGDLEFSFDDIVVNSRAYRRVMAAAMSYTKDQASHRPDVPNNSSTSSVQDQAYARVSNGETNNRSVSDAAVYAAGPAAATQAPKTQAGMSQESQLHGPSVQTRRHQLDERFFRALALPLPATDMNTAEDVEPVEWQHMLEFDGLAKADMLEVPKPLIEFQNAWFGILSSERDHIRHLQATKTIFADQILLRRPKVVQEPEQFVSEVFRSLDEMISAHVEHMYQPLVQHWATLGAWAYFNPGPFHDLLDHASGLMLHFCSNIVKAIRRVEIESEVNPQFRQFLETQEANSIAEGLGWKALLNAPITRFQRYSLLLTNLSLLLTNFASDVRYTGHQITRALDELKKLLSDCDTLVGDAKKDVDWIDLSIRFKPREYSTKIATFMSWVPRGEEVRCQIQAFCQIKQHSQIPHWAWCEVIVTEQYIIVANMWKWTTPSERQTERDPSTCALSLEMDLDNDGKHVKCHKVKSRRKQFGRSSVPREAGESALVMECRRAYISFTDHTALILTGKSSDLTRVLECVYV</sequence>
<dbReference type="Pfam" id="PF00621">
    <property type="entry name" value="RhoGEF"/>
    <property type="match status" value="1"/>
</dbReference>
<dbReference type="InterPro" id="IPR035899">
    <property type="entry name" value="DBL_dom_sf"/>
</dbReference>
<dbReference type="PANTHER" id="PTHR46572:SF1">
    <property type="entry name" value="RHO1 GUANINE NUCLEOTIDE EXCHANGE FACTOR TUS1"/>
    <property type="match status" value="1"/>
</dbReference>
<dbReference type="OrthoDB" id="5365701at2759"/>
<dbReference type="EMBL" id="KV875103">
    <property type="protein sequence ID" value="OIW24754.1"/>
    <property type="molecule type" value="Genomic_DNA"/>
</dbReference>
<feature type="domain" description="DH" evidence="2">
    <location>
        <begin position="367"/>
        <end position="561"/>
    </location>
</feature>
<feature type="compositionally biased region" description="Polar residues" evidence="1">
    <location>
        <begin position="249"/>
        <end position="259"/>
    </location>
</feature>